<keyword evidence="3" id="KW-1185">Reference proteome</keyword>
<dbReference type="RefSeq" id="WP_023847855.1">
    <property type="nucleotide sequence ID" value="NZ_CP047166.1"/>
</dbReference>
<organism evidence="2 3">
    <name type="scientific">Ponticoccus alexandrii</name>
    <dbReference type="NCBI Taxonomy" id="1943633"/>
    <lineage>
        <taxon>Bacteria</taxon>
        <taxon>Pseudomonadati</taxon>
        <taxon>Pseudomonadota</taxon>
        <taxon>Alphaproteobacteria</taxon>
        <taxon>Rhodobacterales</taxon>
        <taxon>Roseobacteraceae</taxon>
        <taxon>Ponticoccus</taxon>
    </lineage>
</organism>
<evidence type="ECO:0008006" key="4">
    <source>
        <dbReference type="Google" id="ProtNLM"/>
    </source>
</evidence>
<sequence length="193" mass="20764">MNYLPLCLALVLPGAALAQSCPTSADLDGGIRFAVDGENTEVFTRGTGPGVVKAVFTDGGGSRTQSLLAQGIYLLEAKSLDDDDAWRSAYAFEMNADEMPLPAPGGQASFAVVMSGEGSFEQERQDYRFGAEEEKVLGGCRYAMIPVEIEYGSAESFMDILHYLPDLGLALFVESRYPDGADVYDYQSVEAVE</sequence>
<name>A0ABX7F4Z6_9RHOB</name>
<evidence type="ECO:0000256" key="1">
    <source>
        <dbReference type="SAM" id="SignalP"/>
    </source>
</evidence>
<feature type="chain" id="PRO_5046130313" description="DUF4352 domain-containing protein" evidence="1">
    <location>
        <begin position="19"/>
        <end position="193"/>
    </location>
</feature>
<proteinExistence type="predicted"/>
<accession>A0ABX7F4Z6</accession>
<evidence type="ECO:0000313" key="2">
    <source>
        <dbReference type="EMBL" id="QRF65320.1"/>
    </source>
</evidence>
<reference evidence="2 3" key="1">
    <citation type="submission" date="2019-12" db="EMBL/GenBank/DDBJ databases">
        <title>Complete Genome Sequence of a Quorum-Sensing Bacterium,Rhodobacteraceae bacterium C31, Isolated from a marine microalgae symbiotic bacteria.</title>
        <authorList>
            <person name="Zhang Y."/>
        </authorList>
    </citation>
    <scope>NUCLEOTIDE SEQUENCE [LARGE SCALE GENOMIC DNA]</scope>
    <source>
        <strain evidence="2 3">C31</strain>
    </source>
</reference>
<dbReference type="Proteomes" id="UP000596387">
    <property type="component" value="Chromosome"/>
</dbReference>
<dbReference type="EMBL" id="CP047166">
    <property type="protein sequence ID" value="QRF65320.1"/>
    <property type="molecule type" value="Genomic_DNA"/>
</dbReference>
<feature type="signal peptide" evidence="1">
    <location>
        <begin position="1"/>
        <end position="18"/>
    </location>
</feature>
<gene>
    <name evidence="2" type="ORF">GQA70_02720</name>
</gene>
<protein>
    <recommendedName>
        <fullName evidence="4">DUF4352 domain-containing protein</fullName>
    </recommendedName>
</protein>
<evidence type="ECO:0000313" key="3">
    <source>
        <dbReference type="Proteomes" id="UP000596387"/>
    </source>
</evidence>
<keyword evidence="1" id="KW-0732">Signal</keyword>